<comment type="similarity">
    <text evidence="2">Belongs to the IMPACT family.</text>
</comment>
<proteinExistence type="evidence at transcript level"/>
<feature type="domain" description="RWD" evidence="8">
    <location>
        <begin position="11"/>
        <end position="112"/>
    </location>
</feature>
<dbReference type="SUPFAM" id="SSF54495">
    <property type="entry name" value="UBC-like"/>
    <property type="match status" value="1"/>
</dbReference>
<accession>C1BN26</accession>
<sequence>MEETDLERQIEEIEALSSIYVDQVNFRQKENGDFVVEIRISEPERNEIIFKTENPPDYPSKSVPYYEICAPFLRGKTRSDLCGKLEEISDSNSGEMLLYLWVEAIREFVNSLSPVNSRTPSPTNNSSTNSPQASEESPLPEIVTSTSVIEDRRSIFQAHLARVNSAKDVKRVLSKLLENKKIVNATHNMFAYRIRCPLKGVLLSDCDDDGENNAGSRLLHLLDMTEAENVVMIVSRWYGGVLLGPDRFKHINNAARHLLEENGLIQKGSQNLNGHRKSSRG</sequence>
<comment type="subcellular location">
    <subcellularLocation>
        <location evidence="1">Cytoplasm</location>
    </subcellularLocation>
</comment>
<dbReference type="GO" id="GO:0006446">
    <property type="term" value="P:regulation of translational initiation"/>
    <property type="evidence" value="ECO:0007669"/>
    <property type="project" value="TreeGrafter"/>
</dbReference>
<gene>
    <name evidence="9" type="primary">YEI2</name>
</gene>
<dbReference type="SMART" id="SM00591">
    <property type="entry name" value="RWD"/>
    <property type="match status" value="1"/>
</dbReference>
<evidence type="ECO:0000256" key="2">
    <source>
        <dbReference type="ARBA" id="ARBA00007665"/>
    </source>
</evidence>
<reference evidence="9" key="1">
    <citation type="submission" date="2009-03" db="EMBL/GenBank/DDBJ databases">
        <title>Caligus rogercresseyi ESTs and full-length cDNAs.</title>
        <authorList>
            <person name="Yasuike M."/>
            <person name="von Schalburg K."/>
            <person name="Cooper G."/>
            <person name="Leong J."/>
            <person name="Jones S.R.M."/>
            <person name="Koop B.F."/>
        </authorList>
    </citation>
    <scope>NUCLEOTIDE SEQUENCE</scope>
    <source>
        <tissue evidence="9">Whole tissue</tissue>
    </source>
</reference>
<evidence type="ECO:0000256" key="7">
    <source>
        <dbReference type="SAM" id="MobiDB-lite"/>
    </source>
</evidence>
<evidence type="ECO:0000256" key="6">
    <source>
        <dbReference type="ARBA" id="ARBA00023016"/>
    </source>
</evidence>
<keyword evidence="4" id="KW-0678">Repressor</keyword>
<dbReference type="Pfam" id="PF05773">
    <property type="entry name" value="RWD"/>
    <property type="match status" value="1"/>
</dbReference>
<dbReference type="InterPro" id="IPR036956">
    <property type="entry name" value="Impact_N_sf"/>
</dbReference>
<feature type="region of interest" description="Disordered" evidence="7">
    <location>
        <begin position="113"/>
        <end position="140"/>
    </location>
</feature>
<evidence type="ECO:0000259" key="8">
    <source>
        <dbReference type="PROSITE" id="PS50908"/>
    </source>
</evidence>
<dbReference type="InterPro" id="IPR020568">
    <property type="entry name" value="Ribosomal_Su5_D2-typ_SF"/>
</dbReference>
<evidence type="ECO:0000256" key="1">
    <source>
        <dbReference type="ARBA" id="ARBA00004496"/>
    </source>
</evidence>
<dbReference type="InterPro" id="IPR023582">
    <property type="entry name" value="Impact"/>
</dbReference>
<evidence type="ECO:0000313" key="9">
    <source>
        <dbReference type="EMBL" id="ACO10429.1"/>
    </source>
</evidence>
<dbReference type="PROSITE" id="PS50908">
    <property type="entry name" value="RWD"/>
    <property type="match status" value="1"/>
</dbReference>
<dbReference type="PANTHER" id="PTHR16301">
    <property type="entry name" value="IMPACT-RELATED"/>
    <property type="match status" value="1"/>
</dbReference>
<name>C1BN26_CALRO</name>
<evidence type="ECO:0000256" key="3">
    <source>
        <dbReference type="ARBA" id="ARBA00022490"/>
    </source>
</evidence>
<dbReference type="PANTHER" id="PTHR16301:SF25">
    <property type="entry name" value="PROTEIN IMPACT"/>
    <property type="match status" value="1"/>
</dbReference>
<dbReference type="AlphaFoldDB" id="C1BN26"/>
<dbReference type="Pfam" id="PF01205">
    <property type="entry name" value="Impact_N"/>
    <property type="match status" value="1"/>
</dbReference>
<evidence type="ECO:0000256" key="5">
    <source>
        <dbReference type="ARBA" id="ARBA00022845"/>
    </source>
</evidence>
<dbReference type="Gene3D" id="3.10.110.10">
    <property type="entry name" value="Ubiquitin Conjugating Enzyme"/>
    <property type="match status" value="1"/>
</dbReference>
<keyword evidence="5" id="KW-0810">Translation regulation</keyword>
<dbReference type="Gene3D" id="3.30.230.30">
    <property type="entry name" value="Impact, N-terminal domain"/>
    <property type="match status" value="1"/>
</dbReference>
<dbReference type="InterPro" id="IPR016135">
    <property type="entry name" value="UBQ-conjugating_enzyme/RWD"/>
</dbReference>
<dbReference type="GO" id="GO:0140469">
    <property type="term" value="P:GCN2-mediated signaling"/>
    <property type="evidence" value="ECO:0007669"/>
    <property type="project" value="TreeGrafter"/>
</dbReference>
<evidence type="ECO:0000256" key="4">
    <source>
        <dbReference type="ARBA" id="ARBA00022491"/>
    </source>
</evidence>
<keyword evidence="3" id="KW-0963">Cytoplasm</keyword>
<dbReference type="CDD" id="cd23821">
    <property type="entry name" value="RWD_IMPACT"/>
    <property type="match status" value="1"/>
</dbReference>
<dbReference type="EMBL" id="BT076005">
    <property type="protein sequence ID" value="ACO10429.1"/>
    <property type="molecule type" value="mRNA"/>
</dbReference>
<dbReference type="GO" id="GO:0005737">
    <property type="term" value="C:cytoplasm"/>
    <property type="evidence" value="ECO:0007669"/>
    <property type="project" value="UniProtKB-SubCell"/>
</dbReference>
<protein>
    <submittedName>
        <fullName evidence="9">UPF0029 protein C27E2.02</fullName>
    </submittedName>
</protein>
<feature type="compositionally biased region" description="Low complexity" evidence="7">
    <location>
        <begin position="113"/>
        <end position="131"/>
    </location>
</feature>
<dbReference type="SUPFAM" id="SSF54211">
    <property type="entry name" value="Ribosomal protein S5 domain 2-like"/>
    <property type="match status" value="1"/>
</dbReference>
<dbReference type="InterPro" id="IPR006575">
    <property type="entry name" value="RWD_dom"/>
</dbReference>
<organism evidence="9">
    <name type="scientific">Caligus rogercresseyi</name>
    <name type="common">Sea louse</name>
    <dbReference type="NCBI Taxonomy" id="217165"/>
    <lineage>
        <taxon>Eukaryota</taxon>
        <taxon>Metazoa</taxon>
        <taxon>Ecdysozoa</taxon>
        <taxon>Arthropoda</taxon>
        <taxon>Crustacea</taxon>
        <taxon>Multicrustacea</taxon>
        <taxon>Hexanauplia</taxon>
        <taxon>Copepoda</taxon>
        <taxon>Siphonostomatoida</taxon>
        <taxon>Caligidae</taxon>
        <taxon>Caligus</taxon>
    </lineage>
</organism>
<dbReference type="InterPro" id="IPR001498">
    <property type="entry name" value="Impact_N"/>
</dbReference>
<keyword evidence="6" id="KW-0346">Stress response</keyword>